<dbReference type="SUPFAM" id="SSF56112">
    <property type="entry name" value="Protein kinase-like (PK-like)"/>
    <property type="match status" value="1"/>
</dbReference>
<dbReference type="RefSeq" id="WP_129118736.1">
    <property type="nucleotide sequence ID" value="NZ_BSUI01000039.1"/>
</dbReference>
<evidence type="ECO:0000313" key="5">
    <source>
        <dbReference type="Proteomes" id="UP000536909"/>
    </source>
</evidence>
<reference evidence="3 4" key="1">
    <citation type="submission" date="2019-04" db="EMBL/GenBank/DDBJ databases">
        <title>Deinococcus metalilatus MA1002 mutant No.5.</title>
        <authorList>
            <person name="Park W."/>
            <person name="Park C."/>
        </authorList>
    </citation>
    <scope>NUCLEOTIDE SEQUENCE [LARGE SCALE GENOMIC DNA]</scope>
    <source>
        <strain evidence="3 4">MA1002-m5</strain>
    </source>
</reference>
<proteinExistence type="predicted"/>
<dbReference type="EMBL" id="JACHFV010000012">
    <property type="protein sequence ID" value="MBB5296486.1"/>
    <property type="molecule type" value="Genomic_DNA"/>
</dbReference>
<dbReference type="InterPro" id="IPR011009">
    <property type="entry name" value="Kinase-like_dom_sf"/>
</dbReference>
<evidence type="ECO:0000313" key="2">
    <source>
        <dbReference type="EMBL" id="MBB5296486.1"/>
    </source>
</evidence>
<dbReference type="Proteomes" id="UP000536909">
    <property type="component" value="Unassembled WGS sequence"/>
</dbReference>
<dbReference type="EMBL" id="VBRC01000010">
    <property type="protein sequence ID" value="TLK24771.1"/>
    <property type="molecule type" value="Genomic_DNA"/>
</dbReference>
<name>A0AAJ5F5H1_9DEIO</name>
<sequence length="437" mass="46915">MAPNLQTTLHAVITHPDGGRVAAVAGALPVAVVTENTFVGRGLTDAFPALTAWLAPLRRLHFARLPDAPGGTLVREAAWHLDALNPIQGVDWVTPGRLPGPQRAWAEAALAPVPDLRPAFARVGWAAGVLAWLDEEVREQGLQRAGRPEPLKHWGISALWRVPLADGGPLYLKAVPPFFAREVSVTGLLSRELPGAAPPVLASDRERGLLLLAHAGTVPGEGEDGRSLAVHLARVQRASAALLPDLRALGVPEHGPLWVASLLPDLLREDRLMVGEADGLTREEADRLLALEPPLRAACARLAASGLPPVAGHGDLHRLNTVQGAAGRWTLLDWSDASLTHPFLDADPLYLAPDGAPPATLEAVESAYLTTWTDLLPLPRLRALMRDARLVGEAYRALGYTHGLQLHVEDPLEWRGAHLWHLRRLLTHAADPALPLS</sequence>
<evidence type="ECO:0000313" key="3">
    <source>
        <dbReference type="EMBL" id="TLK24771.1"/>
    </source>
</evidence>
<evidence type="ECO:0000313" key="4">
    <source>
        <dbReference type="Proteomes" id="UP000308000"/>
    </source>
</evidence>
<evidence type="ECO:0000259" key="1">
    <source>
        <dbReference type="Pfam" id="PF01636"/>
    </source>
</evidence>
<comment type="caution">
    <text evidence="3">The sequence shown here is derived from an EMBL/GenBank/DDBJ whole genome shotgun (WGS) entry which is preliminary data.</text>
</comment>
<accession>A0AAJ5F5H1</accession>
<reference evidence="2 5" key="2">
    <citation type="submission" date="2020-08" db="EMBL/GenBank/DDBJ databases">
        <title>Genomic Encyclopedia of Type Strains, Phase IV (KMG-IV): sequencing the most valuable type-strain genomes for metagenomic binning, comparative biology and taxonomic classification.</title>
        <authorList>
            <person name="Goeker M."/>
        </authorList>
    </citation>
    <scope>NUCLEOTIDE SEQUENCE [LARGE SCALE GENOMIC DNA]</scope>
    <source>
        <strain evidence="2 5">DSM 105434</strain>
    </source>
</reference>
<organism evidence="3 4">
    <name type="scientific">Deinococcus metallilatus</name>
    <dbReference type="NCBI Taxonomy" id="1211322"/>
    <lineage>
        <taxon>Bacteria</taxon>
        <taxon>Thermotogati</taxon>
        <taxon>Deinococcota</taxon>
        <taxon>Deinococci</taxon>
        <taxon>Deinococcales</taxon>
        <taxon>Deinococcaceae</taxon>
        <taxon>Deinococcus</taxon>
    </lineage>
</organism>
<dbReference type="AlphaFoldDB" id="A0AAJ5F5H1"/>
<dbReference type="InterPro" id="IPR002575">
    <property type="entry name" value="Aminoglycoside_PTrfase"/>
</dbReference>
<gene>
    <name evidence="3" type="ORF">FCS05_14600</name>
    <name evidence="2" type="ORF">HNQ10_003336</name>
</gene>
<dbReference type="Pfam" id="PF01636">
    <property type="entry name" value="APH"/>
    <property type="match status" value="1"/>
</dbReference>
<protein>
    <recommendedName>
        <fullName evidence="1">Aminoglycoside phosphotransferase domain-containing protein</fullName>
    </recommendedName>
</protein>
<keyword evidence="5" id="KW-1185">Reference proteome</keyword>
<dbReference type="Proteomes" id="UP000308000">
    <property type="component" value="Unassembled WGS sequence"/>
</dbReference>
<feature type="domain" description="Aminoglycoside phosphotransferase" evidence="1">
    <location>
        <begin position="168"/>
        <end position="375"/>
    </location>
</feature>